<dbReference type="EMBL" id="CP021324">
    <property type="protein sequence ID" value="ARS64406.1"/>
    <property type="molecule type" value="Genomic_DNA"/>
</dbReference>
<dbReference type="InterPro" id="IPR036390">
    <property type="entry name" value="WH_DNA-bd_sf"/>
</dbReference>
<reference evidence="1 2" key="1">
    <citation type="journal article" date="2017" name="Environ. Microbiol.">
        <title>Genome and epigenome of a novel marine Thaumarchaeota strain suggest viral infection, phosphorothioation DNA modification and multiple restriction systems.</title>
        <authorList>
            <person name="Ahlgren N.A."/>
            <person name="Chen Y."/>
            <person name="Needham D.M."/>
            <person name="Parada A.E."/>
            <person name="Sachdeva R."/>
            <person name="Trinh V."/>
            <person name="Chen T."/>
            <person name="Fuhrman J.A."/>
        </authorList>
    </citation>
    <scope>NUCLEOTIDE SEQUENCE [LARGE SCALE GENOMIC DNA]</scope>
    <source>
        <strain evidence="1 2">SPOT01</strain>
    </source>
</reference>
<evidence type="ECO:0000313" key="1">
    <source>
        <dbReference type="EMBL" id="ARS64406.1"/>
    </source>
</evidence>
<dbReference type="SUPFAM" id="SSF46785">
    <property type="entry name" value="Winged helix' DNA-binding domain"/>
    <property type="match status" value="1"/>
</dbReference>
<dbReference type="GeneID" id="32901262"/>
<accession>A0A2Z2HNZ4</accession>
<dbReference type="InterPro" id="IPR036388">
    <property type="entry name" value="WH-like_DNA-bd_sf"/>
</dbReference>
<evidence type="ECO:0000313" key="2">
    <source>
        <dbReference type="Proteomes" id="UP000249949"/>
    </source>
</evidence>
<dbReference type="AlphaFoldDB" id="A0A2Z2HNZ4"/>
<dbReference type="RefSeq" id="WP_086907523.1">
    <property type="nucleotide sequence ID" value="NZ_CP021324.1"/>
</dbReference>
<sequence>MSNQKLSPCKESVKECVLKRPVTFMKLVSETQCATETVEKYLSIFLEDTIVKQKKGKFRIIYSPELDKTVVEFYELLLNPTVKAIVIGLLKSQKPLSQIELVALTEKSNPSISRGLKELLDSRIIQRNYHAPFSTYQIINKERVFEKLEKTYPEITNNINEFDLCYPELKIFLDIHK</sequence>
<proteinExistence type="predicted"/>
<gene>
    <name evidence="1" type="ORF">NMSP_0786</name>
</gene>
<name>A0A2Z2HNZ4_9ARCH</name>
<dbReference type="Proteomes" id="UP000249949">
    <property type="component" value="Chromosome"/>
</dbReference>
<dbReference type="Gene3D" id="1.10.10.10">
    <property type="entry name" value="Winged helix-like DNA-binding domain superfamily/Winged helix DNA-binding domain"/>
    <property type="match status" value="1"/>
</dbReference>
<organism evidence="1 2">
    <name type="scientific">Candidatus Nitrosomarinus catalinensis</name>
    <dbReference type="NCBI Taxonomy" id="1898749"/>
    <lineage>
        <taxon>Archaea</taxon>
        <taxon>Nitrososphaerota</taxon>
        <taxon>Nitrososphaeria</taxon>
        <taxon>Nitrosopumilales</taxon>
        <taxon>Nitrosopumilaceae</taxon>
        <taxon>Candidatus Nitrosomarinus</taxon>
    </lineage>
</organism>
<protein>
    <submittedName>
        <fullName evidence="1">Uncharacterized protein</fullName>
    </submittedName>
</protein>
<dbReference type="KEGG" id="nct:NMSP_0786"/>
<keyword evidence="2" id="KW-1185">Reference proteome</keyword>